<dbReference type="Gene3D" id="3.40.50.170">
    <property type="entry name" value="Formyl transferase, N-terminal domain"/>
    <property type="match status" value="1"/>
</dbReference>
<name>Q0RNC9_FRAAA</name>
<dbReference type="PIRSF" id="PIRSF036480">
    <property type="entry name" value="FormyFH4_hydr"/>
    <property type="match status" value="1"/>
</dbReference>
<dbReference type="SUPFAM" id="SSF53328">
    <property type="entry name" value="Formyltransferase"/>
    <property type="match status" value="1"/>
</dbReference>
<proteinExistence type="inferred from homology"/>
<dbReference type="OrthoDB" id="9806170at2"/>
<dbReference type="HOGENOM" id="CLU_038395_3_0_11"/>
<comment type="catalytic activity">
    <reaction evidence="3">
        <text>(6R)-10-formyltetrahydrofolate + H2O = (6S)-5,6,7,8-tetrahydrofolate + formate + H(+)</text>
        <dbReference type="Rhea" id="RHEA:19833"/>
        <dbReference type="ChEBI" id="CHEBI:15377"/>
        <dbReference type="ChEBI" id="CHEBI:15378"/>
        <dbReference type="ChEBI" id="CHEBI:15740"/>
        <dbReference type="ChEBI" id="CHEBI:57453"/>
        <dbReference type="ChEBI" id="CHEBI:195366"/>
        <dbReference type="EC" id="3.5.1.10"/>
    </reaction>
</comment>
<dbReference type="AlphaFoldDB" id="Q0RNC9"/>
<dbReference type="InterPro" id="IPR045865">
    <property type="entry name" value="ACT-like_dom_sf"/>
</dbReference>
<dbReference type="KEGG" id="fal:FRAAL2311"/>
<dbReference type="PROSITE" id="PS51671">
    <property type="entry name" value="ACT"/>
    <property type="match status" value="1"/>
</dbReference>
<reference evidence="7 8" key="1">
    <citation type="journal article" date="2007" name="Genome Res.">
        <title>Genome characteristics of facultatively symbiotic Frankia sp. strains reflect host range and host plant biogeography.</title>
        <authorList>
            <person name="Normand P."/>
            <person name="Lapierre P."/>
            <person name="Tisa L.S."/>
            <person name="Gogarten J.P."/>
            <person name="Alloisio N."/>
            <person name="Bagnarol E."/>
            <person name="Bassi C.A."/>
            <person name="Berry A.M."/>
            <person name="Bickhart D.M."/>
            <person name="Choisne N."/>
            <person name="Couloux A."/>
            <person name="Cournoyer B."/>
            <person name="Cruveiller S."/>
            <person name="Daubin V."/>
            <person name="Demange N."/>
            <person name="Francino M.P."/>
            <person name="Goltsman E."/>
            <person name="Huang Y."/>
            <person name="Kopp O.R."/>
            <person name="Labarre L."/>
            <person name="Lapidus A."/>
            <person name="Lavire C."/>
            <person name="Marechal J."/>
            <person name="Martinez M."/>
            <person name="Mastronunzio J.E."/>
            <person name="Mullin B.C."/>
            <person name="Niemann J."/>
            <person name="Pujic P."/>
            <person name="Rawnsley T."/>
            <person name="Rouy Z."/>
            <person name="Schenowitz C."/>
            <person name="Sellstedt A."/>
            <person name="Tavares F."/>
            <person name="Tomkins J.P."/>
            <person name="Vallenet D."/>
            <person name="Valverde C."/>
            <person name="Wall L.G."/>
            <person name="Wang Y."/>
            <person name="Medigue C."/>
            <person name="Benson D.R."/>
        </authorList>
    </citation>
    <scope>NUCLEOTIDE SEQUENCE [LARGE SCALE GENOMIC DNA]</scope>
    <source>
        <strain evidence="8">DSM 45986 / CECT 9034 / ACN14a</strain>
    </source>
</reference>
<dbReference type="InterPro" id="IPR002912">
    <property type="entry name" value="ACT_dom"/>
</dbReference>
<dbReference type="eggNOG" id="COG0788">
    <property type="taxonomic scope" value="Bacteria"/>
</dbReference>
<evidence type="ECO:0000256" key="2">
    <source>
        <dbReference type="ARBA" id="ARBA00022801"/>
    </source>
</evidence>
<evidence type="ECO:0000256" key="3">
    <source>
        <dbReference type="HAMAP-Rule" id="MF_01927"/>
    </source>
</evidence>
<evidence type="ECO:0000256" key="4">
    <source>
        <dbReference type="NCBIfam" id="TIGR00655"/>
    </source>
</evidence>
<dbReference type="RefSeq" id="WP_011603475.1">
    <property type="nucleotide sequence ID" value="NC_008278.1"/>
</dbReference>
<keyword evidence="8" id="KW-1185">Reference proteome</keyword>
<dbReference type="PANTHER" id="PTHR42706">
    <property type="entry name" value="FORMYLTETRAHYDROFOLATE DEFORMYLASE"/>
    <property type="match status" value="1"/>
</dbReference>
<feature type="active site" evidence="3">
    <location>
        <position position="258"/>
    </location>
</feature>
<dbReference type="NCBIfam" id="NF004684">
    <property type="entry name" value="PRK06027.1"/>
    <property type="match status" value="1"/>
</dbReference>
<dbReference type="CDD" id="cd08648">
    <property type="entry name" value="FMT_core_Formyl-FH4-Hydrolase_C"/>
    <property type="match status" value="1"/>
</dbReference>
<keyword evidence="3" id="KW-0658">Purine biosynthesis</keyword>
<feature type="region of interest" description="Disordered" evidence="5">
    <location>
        <begin position="1"/>
        <end position="29"/>
    </location>
</feature>
<comment type="similarity">
    <text evidence="3">Belongs to the PurU family.</text>
</comment>
<dbReference type="Proteomes" id="UP000000657">
    <property type="component" value="Chromosome"/>
</dbReference>
<dbReference type="HAMAP" id="MF_01927">
    <property type="entry name" value="PurU"/>
    <property type="match status" value="1"/>
</dbReference>
<dbReference type="PANTHER" id="PTHR42706:SF1">
    <property type="entry name" value="FORMYLTETRAHYDROFOLATE DEFORMYLASE 2, MITOCHONDRIAL"/>
    <property type="match status" value="1"/>
</dbReference>
<dbReference type="GO" id="GO:0008864">
    <property type="term" value="F:formyltetrahydrofolate deformylase activity"/>
    <property type="evidence" value="ECO:0007669"/>
    <property type="project" value="UniProtKB-UniRule"/>
</dbReference>
<dbReference type="EC" id="3.5.1.10" evidence="3 4"/>
<dbReference type="GO" id="GO:0006730">
    <property type="term" value="P:one-carbon metabolic process"/>
    <property type="evidence" value="ECO:0007669"/>
    <property type="project" value="UniProtKB-KW"/>
</dbReference>
<dbReference type="Pfam" id="PF00551">
    <property type="entry name" value="Formyl_trans_N"/>
    <property type="match status" value="1"/>
</dbReference>
<dbReference type="GO" id="GO:0006189">
    <property type="term" value="P:'de novo' IMP biosynthetic process"/>
    <property type="evidence" value="ECO:0007669"/>
    <property type="project" value="UniProtKB-UniRule"/>
</dbReference>
<evidence type="ECO:0000259" key="6">
    <source>
        <dbReference type="PROSITE" id="PS51671"/>
    </source>
</evidence>
<dbReference type="Gene3D" id="3.30.70.260">
    <property type="match status" value="1"/>
</dbReference>
<evidence type="ECO:0000313" key="7">
    <source>
        <dbReference type="EMBL" id="CAJ60960.1"/>
    </source>
</evidence>
<dbReference type="InterPro" id="IPR044074">
    <property type="entry name" value="PurU_ACT"/>
</dbReference>
<dbReference type="PRINTS" id="PR01575">
    <property type="entry name" value="FFH4HYDRLASE"/>
</dbReference>
<dbReference type="InterPro" id="IPR036477">
    <property type="entry name" value="Formyl_transf_N_sf"/>
</dbReference>
<dbReference type="UniPathway" id="UPA00074">
    <property type="reaction ID" value="UER00170"/>
</dbReference>
<evidence type="ECO:0000256" key="5">
    <source>
        <dbReference type="SAM" id="MobiDB-lite"/>
    </source>
</evidence>
<evidence type="ECO:0000256" key="1">
    <source>
        <dbReference type="ARBA" id="ARBA00022563"/>
    </source>
</evidence>
<dbReference type="STRING" id="326424.FRAAL2311"/>
<dbReference type="Pfam" id="PF01842">
    <property type="entry name" value="ACT"/>
    <property type="match status" value="1"/>
</dbReference>
<dbReference type="NCBIfam" id="TIGR00655">
    <property type="entry name" value="PurU"/>
    <property type="match status" value="1"/>
</dbReference>
<comment type="function">
    <text evidence="3">Catalyzes the hydrolysis of 10-formyltetrahydrofolate (formyl-FH4) to formate and tetrahydrofolate (FH4).</text>
</comment>
<dbReference type="InterPro" id="IPR041729">
    <property type="entry name" value="Formyl-FH4-Hydrolase_C"/>
</dbReference>
<accession>Q0RNC9</accession>
<dbReference type="InterPro" id="IPR004810">
    <property type="entry name" value="PurU"/>
</dbReference>
<dbReference type="SUPFAM" id="SSF55021">
    <property type="entry name" value="ACT-like"/>
    <property type="match status" value="1"/>
</dbReference>
<dbReference type="CDD" id="cd04875">
    <property type="entry name" value="ACT_F4HF-DF"/>
    <property type="match status" value="1"/>
</dbReference>
<dbReference type="InterPro" id="IPR002376">
    <property type="entry name" value="Formyl_transf_N"/>
</dbReference>
<sequence>MPIPEDRGVTPPVADPGRSPGPPTGPSARTAAGEFVLTLSCPDRLGIVAAVSAYLAGVGGNIADAAQFGDPDSGRFFMRVHVAAEEAGLTLEALRAGFARVAHPFAMDWAIHDLAVRPRVLILVSRFGHCLNDLLYRHRSGLLDVDIPAVASNHPDFADLVGSYAIPFHHLPVDPTTRDRQEQGIREIIERERIDLVVLARYMQILSPELCASLAGRAINIHHSFLPSFSGARPYHQAHARGVKLIGATAHYVTAELDDGPIIEQDVIRVDHADGPDRLAALGRDVECRALARAVTWHVEHRVLISGRRTVVFS</sequence>
<keyword evidence="1 3" id="KW-0554">One-carbon metabolism</keyword>
<dbReference type="EMBL" id="CT573213">
    <property type="protein sequence ID" value="CAJ60960.1"/>
    <property type="molecule type" value="Genomic_DNA"/>
</dbReference>
<comment type="pathway">
    <text evidence="3">Purine metabolism; IMP biosynthesis via de novo pathway; formate from 10-formyl-5,6,7,8-tetrahydrofolate: step 1/1.</text>
</comment>
<feature type="domain" description="ACT" evidence="6">
    <location>
        <begin position="36"/>
        <end position="109"/>
    </location>
</feature>
<organism evidence="7 8">
    <name type="scientific">Frankia alni (strain DSM 45986 / CECT 9034 / ACN14a)</name>
    <dbReference type="NCBI Taxonomy" id="326424"/>
    <lineage>
        <taxon>Bacteria</taxon>
        <taxon>Bacillati</taxon>
        <taxon>Actinomycetota</taxon>
        <taxon>Actinomycetes</taxon>
        <taxon>Frankiales</taxon>
        <taxon>Frankiaceae</taxon>
        <taxon>Frankia</taxon>
    </lineage>
</organism>
<keyword evidence="2 3" id="KW-0378">Hydrolase</keyword>
<protein>
    <recommendedName>
        <fullName evidence="3 4">Formyltetrahydrofolate deformylase</fullName>
        <ecNumber evidence="3 4">3.5.1.10</ecNumber>
    </recommendedName>
    <alternativeName>
        <fullName evidence="3">Formyl-FH(4) hydrolase</fullName>
    </alternativeName>
</protein>
<gene>
    <name evidence="3 7" type="primary">purU</name>
    <name evidence="7" type="ordered locus">FRAAL2311</name>
</gene>
<evidence type="ECO:0000313" key="8">
    <source>
        <dbReference type="Proteomes" id="UP000000657"/>
    </source>
</evidence>